<evidence type="ECO:0000313" key="3">
    <source>
        <dbReference type="EMBL" id="TWU27903.1"/>
    </source>
</evidence>
<proteinExistence type="predicted"/>
<name>A0A5C6CSI0_9BACT</name>
<dbReference type="InterPro" id="IPR001563">
    <property type="entry name" value="Peptidase_S10"/>
</dbReference>
<feature type="signal peptide" evidence="2">
    <location>
        <begin position="1"/>
        <end position="27"/>
    </location>
</feature>
<sequence precursor="true">MKSSARAISFVFFLFSMVLLLAGPVSADDQKNKSKSEKSTSDETEDKDKDKDKLVSTQHTTTIDGKEIKYTATAGKLVMKDDEGKPKAHIFFVAYTKDGVNDLGKRPITFAFNGGPGSSSVWLHLGILGPKRIEIPDDGSVLDPPYTLTSNPHSLLDITDLVFIDPVSTGYSRPVKGEDKGQFHGYSQDIRSVGQFIHEYLSKNNRWRSEKFLLGESYGGLRSAGLANHLFNRYRVPLSGIVMISPALNFLTLDFEPGNDLPYFLFVPTYAATAWYHGALPGDLQALPLDEVVRQATEFATSEYALALLKGHSLGSAEHKAVSEKLSRYTGLSREFVESANLRISMQRFAKELLRGRSQTIGRYDSRYTGIDSDNAGETPDFDPSGAKLFGPFAVTINDYLRNDLKFDDERVYEILTGNVQPWPFAGAGMGDSPDGSVPLRQVMAANPRMKVFFACGYYDLATPVETVEYSVDHMRLPVELQKNLAFGYYEGGHMMYVHEPSAKKLRSDLAEFYKSALSPSKDK</sequence>
<keyword evidence="2" id="KW-0732">Signal</keyword>
<evidence type="ECO:0000313" key="4">
    <source>
        <dbReference type="Proteomes" id="UP000318437"/>
    </source>
</evidence>
<dbReference type="Pfam" id="PF00450">
    <property type="entry name" value="Peptidase_S10"/>
    <property type="match status" value="1"/>
</dbReference>
<feature type="chain" id="PRO_5022689622" evidence="2">
    <location>
        <begin position="28"/>
        <end position="524"/>
    </location>
</feature>
<dbReference type="EMBL" id="SJPS01000003">
    <property type="protein sequence ID" value="TWU27903.1"/>
    <property type="molecule type" value="Genomic_DNA"/>
</dbReference>
<dbReference type="SUPFAM" id="SSF53474">
    <property type="entry name" value="alpha/beta-Hydrolases"/>
    <property type="match status" value="1"/>
</dbReference>
<dbReference type="GO" id="GO:0004185">
    <property type="term" value="F:serine-type carboxypeptidase activity"/>
    <property type="evidence" value="ECO:0007669"/>
    <property type="project" value="InterPro"/>
</dbReference>
<evidence type="ECO:0000256" key="2">
    <source>
        <dbReference type="SAM" id="SignalP"/>
    </source>
</evidence>
<feature type="compositionally biased region" description="Basic and acidic residues" evidence="1">
    <location>
        <begin position="28"/>
        <end position="54"/>
    </location>
</feature>
<reference evidence="3 4" key="1">
    <citation type="submission" date="2019-02" db="EMBL/GenBank/DDBJ databases">
        <title>Deep-cultivation of Planctomycetes and their phenomic and genomic characterization uncovers novel biology.</title>
        <authorList>
            <person name="Wiegand S."/>
            <person name="Jogler M."/>
            <person name="Boedeker C."/>
            <person name="Pinto D."/>
            <person name="Vollmers J."/>
            <person name="Rivas-Marin E."/>
            <person name="Kohn T."/>
            <person name="Peeters S.H."/>
            <person name="Heuer A."/>
            <person name="Rast P."/>
            <person name="Oberbeckmann S."/>
            <person name="Bunk B."/>
            <person name="Jeske O."/>
            <person name="Meyerdierks A."/>
            <person name="Storesund J.E."/>
            <person name="Kallscheuer N."/>
            <person name="Luecker S."/>
            <person name="Lage O.M."/>
            <person name="Pohl T."/>
            <person name="Merkel B.J."/>
            <person name="Hornburger P."/>
            <person name="Mueller R.-W."/>
            <person name="Bruemmer F."/>
            <person name="Labrenz M."/>
            <person name="Spormann A.M."/>
            <person name="Op Den Camp H."/>
            <person name="Overmann J."/>
            <person name="Amann R."/>
            <person name="Jetten M.S.M."/>
            <person name="Mascher T."/>
            <person name="Medema M.H."/>
            <person name="Devos D.P."/>
            <person name="Kaster A.-K."/>
            <person name="Ovreas L."/>
            <person name="Rohde M."/>
            <person name="Galperin M.Y."/>
            <person name="Jogler C."/>
        </authorList>
    </citation>
    <scope>NUCLEOTIDE SEQUENCE [LARGE SCALE GENOMIC DNA]</scope>
    <source>
        <strain evidence="3 4">Pla144</strain>
    </source>
</reference>
<evidence type="ECO:0000256" key="1">
    <source>
        <dbReference type="SAM" id="MobiDB-lite"/>
    </source>
</evidence>
<dbReference type="Proteomes" id="UP000318437">
    <property type="component" value="Unassembled WGS sequence"/>
</dbReference>
<keyword evidence="3" id="KW-0378">Hydrolase</keyword>
<gene>
    <name evidence="3" type="ORF">Pla144_26820</name>
</gene>
<dbReference type="InterPro" id="IPR029058">
    <property type="entry name" value="AB_hydrolase_fold"/>
</dbReference>
<dbReference type="GO" id="GO:0006508">
    <property type="term" value="P:proteolysis"/>
    <property type="evidence" value="ECO:0007669"/>
    <property type="project" value="InterPro"/>
</dbReference>
<dbReference type="AlphaFoldDB" id="A0A5C6CSI0"/>
<accession>A0A5C6CSI0</accession>
<comment type="caution">
    <text evidence="3">The sequence shown here is derived from an EMBL/GenBank/DDBJ whole genome shotgun (WGS) entry which is preliminary data.</text>
</comment>
<dbReference type="Gene3D" id="3.40.50.1820">
    <property type="entry name" value="alpha/beta hydrolase"/>
    <property type="match status" value="1"/>
</dbReference>
<dbReference type="RefSeq" id="WP_231936328.1">
    <property type="nucleotide sequence ID" value="NZ_SJPS01000003.1"/>
</dbReference>
<keyword evidence="3" id="KW-0121">Carboxypeptidase</keyword>
<keyword evidence="4" id="KW-1185">Reference proteome</keyword>
<keyword evidence="3" id="KW-0645">Protease</keyword>
<organism evidence="3 4">
    <name type="scientific">Bythopirellula polymerisocia</name>
    <dbReference type="NCBI Taxonomy" id="2528003"/>
    <lineage>
        <taxon>Bacteria</taxon>
        <taxon>Pseudomonadati</taxon>
        <taxon>Planctomycetota</taxon>
        <taxon>Planctomycetia</taxon>
        <taxon>Pirellulales</taxon>
        <taxon>Lacipirellulaceae</taxon>
        <taxon>Bythopirellula</taxon>
    </lineage>
</organism>
<protein>
    <submittedName>
        <fullName evidence="3">Serine carboxypeptidase</fullName>
    </submittedName>
</protein>
<feature type="region of interest" description="Disordered" evidence="1">
    <location>
        <begin position="28"/>
        <end position="58"/>
    </location>
</feature>